<evidence type="ECO:0000313" key="4">
    <source>
        <dbReference type="EMBL" id="ALO67759.1"/>
    </source>
</evidence>
<dbReference type="SMART" id="SM01012">
    <property type="entry name" value="ANTAR"/>
    <property type="match status" value="1"/>
</dbReference>
<dbReference type="InterPro" id="IPR029016">
    <property type="entry name" value="GAF-like_dom_sf"/>
</dbReference>
<dbReference type="OrthoDB" id="7466251at2"/>
<dbReference type="InterPro" id="IPR003018">
    <property type="entry name" value="GAF"/>
</dbReference>
<reference evidence="5" key="1">
    <citation type="submission" date="2015-11" db="EMBL/GenBank/DDBJ databases">
        <authorList>
            <person name="Kumar R."/>
            <person name="Singh D."/>
            <person name="Swarnkar M.K."/>
            <person name="Singh A.K."/>
            <person name="Kumar S."/>
        </authorList>
    </citation>
    <scope>NUCLEOTIDE SEQUENCE [LARGE SCALE GENOMIC DNA]</scope>
    <source>
        <strain evidence="5">ERGS4:06</strain>
    </source>
</reference>
<dbReference type="Pfam" id="PF03861">
    <property type="entry name" value="ANTAR"/>
    <property type="match status" value="1"/>
</dbReference>
<evidence type="ECO:0000259" key="3">
    <source>
        <dbReference type="PROSITE" id="PS50921"/>
    </source>
</evidence>
<sequence>MIEQLPVGLERFGVDLCATFLAKLPISGISISAFPGHAPETSICASDPTAARLDELQFDLGEGPRWEALQTRQPVLLPNVKLDGHRAWPVFAKAILDYDVAAIFVFPLQLGAMDIGVIELYSSTPGSLRPADHSLALQLSDAAAWQLLRHILTVAPGGTGNPTDPDREKSPFSRREVHQATGMVLAQAGTSATDALLLLRAHAFSQGRTVREVSRDVVNRKLDFTPLGGDSASASVE</sequence>
<dbReference type="InterPro" id="IPR005561">
    <property type="entry name" value="ANTAR"/>
</dbReference>
<reference evidence="4 5" key="2">
    <citation type="journal article" date="2016" name="J. Biotechnol.">
        <title>Complete genome sequence of Arthrobacter alpinus ERGS4:06, a yellow pigmented bacterium tolerant to cold and radiations isolated from Sikkim Himalaya.</title>
        <authorList>
            <person name="Kumar R."/>
            <person name="Singh D."/>
            <person name="Swarnkar M.K."/>
            <person name="Singh A.K."/>
            <person name="Kumar S."/>
        </authorList>
    </citation>
    <scope>NUCLEOTIDE SEQUENCE [LARGE SCALE GENOMIC DNA]</scope>
    <source>
        <strain evidence="4 5">ERGS4:06</strain>
    </source>
</reference>
<dbReference type="GO" id="GO:0003723">
    <property type="term" value="F:RNA binding"/>
    <property type="evidence" value="ECO:0007669"/>
    <property type="project" value="InterPro"/>
</dbReference>
<keyword evidence="2" id="KW-0804">Transcription</keyword>
<dbReference type="InterPro" id="IPR036388">
    <property type="entry name" value="WH-like_DNA-bd_sf"/>
</dbReference>
<feature type="domain" description="ANTAR" evidence="3">
    <location>
        <begin position="157"/>
        <end position="218"/>
    </location>
</feature>
<name>A0A0S2M235_9MICC</name>
<protein>
    <submittedName>
        <fullName evidence="4">Antitermination regulator</fullName>
    </submittedName>
</protein>
<evidence type="ECO:0000256" key="2">
    <source>
        <dbReference type="ARBA" id="ARBA00023163"/>
    </source>
</evidence>
<keyword evidence="1" id="KW-0805">Transcription regulation</keyword>
<dbReference type="Gene3D" id="3.30.450.40">
    <property type="match status" value="1"/>
</dbReference>
<evidence type="ECO:0000313" key="5">
    <source>
        <dbReference type="Proteomes" id="UP000059574"/>
    </source>
</evidence>
<proteinExistence type="predicted"/>
<evidence type="ECO:0000256" key="1">
    <source>
        <dbReference type="ARBA" id="ARBA00023015"/>
    </source>
</evidence>
<dbReference type="PROSITE" id="PS50921">
    <property type="entry name" value="ANTAR"/>
    <property type="match status" value="1"/>
</dbReference>
<organism evidence="4 5">
    <name type="scientific">Arthrobacter alpinus</name>
    <dbReference type="NCBI Taxonomy" id="656366"/>
    <lineage>
        <taxon>Bacteria</taxon>
        <taxon>Bacillati</taxon>
        <taxon>Actinomycetota</taxon>
        <taxon>Actinomycetes</taxon>
        <taxon>Micrococcales</taxon>
        <taxon>Micrococcaceae</taxon>
        <taxon>Arthrobacter</taxon>
    </lineage>
</organism>
<dbReference type="Pfam" id="PF13185">
    <property type="entry name" value="GAF_2"/>
    <property type="match status" value="1"/>
</dbReference>
<dbReference type="RefSeq" id="WP_062291230.1">
    <property type="nucleotide sequence ID" value="NZ_CP013200.1"/>
</dbReference>
<gene>
    <name evidence="4" type="ORF">AS189_16345</name>
</gene>
<accession>A0A0S2M235</accession>
<dbReference type="SUPFAM" id="SSF55781">
    <property type="entry name" value="GAF domain-like"/>
    <property type="match status" value="1"/>
</dbReference>
<dbReference type="EMBL" id="CP013200">
    <property type="protein sequence ID" value="ALO67759.1"/>
    <property type="molecule type" value="Genomic_DNA"/>
</dbReference>
<dbReference type="AlphaFoldDB" id="A0A0S2M235"/>
<dbReference type="Gene3D" id="1.10.10.10">
    <property type="entry name" value="Winged helix-like DNA-binding domain superfamily/Winged helix DNA-binding domain"/>
    <property type="match status" value="1"/>
</dbReference>
<dbReference type="Proteomes" id="UP000059574">
    <property type="component" value="Chromosome"/>
</dbReference>